<dbReference type="Pfam" id="PF08239">
    <property type="entry name" value="SH3_3"/>
    <property type="match status" value="1"/>
</dbReference>
<keyword evidence="4" id="KW-1185">Reference proteome</keyword>
<name>A0ABY5DMF1_9GAMM</name>
<dbReference type="EMBL" id="CP092900">
    <property type="protein sequence ID" value="UTC24847.1"/>
    <property type="molecule type" value="Genomic_DNA"/>
</dbReference>
<feature type="domain" description="SH3b" evidence="2">
    <location>
        <begin position="21"/>
        <end position="65"/>
    </location>
</feature>
<reference evidence="3 4" key="1">
    <citation type="journal article" date="2022" name="Nat. Microbiol.">
        <title>The microbiome of a bacterivorous marine choanoflagellate contains a resource-demanding obligate bacterial associate.</title>
        <authorList>
            <person name="Needham D.M."/>
            <person name="Poirier C."/>
            <person name="Bachy C."/>
            <person name="George E.E."/>
            <person name="Wilken S."/>
            <person name="Yung C.C.M."/>
            <person name="Limardo A.J."/>
            <person name="Morando M."/>
            <person name="Sudek L."/>
            <person name="Malmstrom R.R."/>
            <person name="Keeling P.J."/>
            <person name="Santoro A.E."/>
            <person name="Worden A.Z."/>
        </authorList>
    </citation>
    <scope>NUCLEOTIDE SEQUENCE [LARGE SCALE GENOMIC DNA]</scope>
    <source>
        <strain evidence="3 4">Comchoano-1</strain>
    </source>
</reference>
<protein>
    <submittedName>
        <fullName evidence="3">SH3 domain-containing protein</fullName>
    </submittedName>
</protein>
<evidence type="ECO:0000313" key="3">
    <source>
        <dbReference type="EMBL" id="UTC24847.1"/>
    </source>
</evidence>
<dbReference type="Gene3D" id="2.30.30.40">
    <property type="entry name" value="SH3 Domains"/>
    <property type="match status" value="1"/>
</dbReference>
<proteinExistence type="predicted"/>
<accession>A0ABY5DMF1</accession>
<organism evidence="3 4">
    <name type="scientific">Candidatus Comchoanobacter bicostacola</name>
    <dbReference type="NCBI Taxonomy" id="2919598"/>
    <lineage>
        <taxon>Bacteria</taxon>
        <taxon>Pseudomonadati</taxon>
        <taxon>Pseudomonadota</taxon>
        <taxon>Gammaproteobacteria</taxon>
        <taxon>Candidatus Comchoanobacterales</taxon>
        <taxon>Candidatus Comchoanobacteraceae</taxon>
        <taxon>Candidatus Comchoanobacter</taxon>
    </lineage>
</organism>
<evidence type="ECO:0000259" key="2">
    <source>
        <dbReference type="Pfam" id="PF08239"/>
    </source>
</evidence>
<evidence type="ECO:0000313" key="4">
    <source>
        <dbReference type="Proteomes" id="UP001055955"/>
    </source>
</evidence>
<feature type="signal peptide" evidence="1">
    <location>
        <begin position="1"/>
        <end position="19"/>
    </location>
</feature>
<feature type="chain" id="PRO_5046407554" evidence="1">
    <location>
        <begin position="20"/>
        <end position="132"/>
    </location>
</feature>
<dbReference type="InterPro" id="IPR003646">
    <property type="entry name" value="SH3-like_bac-type"/>
</dbReference>
<evidence type="ECO:0000256" key="1">
    <source>
        <dbReference type="SAM" id="SignalP"/>
    </source>
</evidence>
<dbReference type="RefSeq" id="WP_258568636.1">
    <property type="nucleotide sequence ID" value="NZ_CP092900.1"/>
</dbReference>
<dbReference type="Proteomes" id="UP001055955">
    <property type="component" value="Chromosome"/>
</dbReference>
<gene>
    <name evidence="3" type="ORF">MMH89_01605</name>
</gene>
<keyword evidence="1" id="KW-0732">Signal</keyword>
<sequence>MSKANLVLLSLCSIAFTHAAAVQLHAEPHINSEVITEINPEHKLTIETQDWVKVTDTQTGQTGWAELSKLRSNFSDNSQWGMSIHSPSNEGTVQKITYSPYSKDESSQRIEQIRNAHKEIIKDFDKLWNALK</sequence>